<dbReference type="InterPro" id="IPR057230">
    <property type="entry name" value="DUF7908"/>
</dbReference>
<accession>A0AAN6VNP4</accession>
<dbReference type="EMBL" id="MU856910">
    <property type="protein sequence ID" value="KAK4154504.1"/>
    <property type="molecule type" value="Genomic_DNA"/>
</dbReference>
<gene>
    <name evidence="3" type="ORF">C8A00DRAFT_14383</name>
</gene>
<organism evidence="3 4">
    <name type="scientific">Chaetomidium leptoderma</name>
    <dbReference type="NCBI Taxonomy" id="669021"/>
    <lineage>
        <taxon>Eukaryota</taxon>
        <taxon>Fungi</taxon>
        <taxon>Dikarya</taxon>
        <taxon>Ascomycota</taxon>
        <taxon>Pezizomycotina</taxon>
        <taxon>Sordariomycetes</taxon>
        <taxon>Sordariomycetidae</taxon>
        <taxon>Sordariales</taxon>
        <taxon>Chaetomiaceae</taxon>
        <taxon>Chaetomidium</taxon>
    </lineage>
</organism>
<dbReference type="AlphaFoldDB" id="A0AAN6VNP4"/>
<keyword evidence="1" id="KW-0732">Signal</keyword>
<keyword evidence="4" id="KW-1185">Reference proteome</keyword>
<evidence type="ECO:0000256" key="1">
    <source>
        <dbReference type="SAM" id="SignalP"/>
    </source>
</evidence>
<comment type="caution">
    <text evidence="3">The sequence shown here is derived from an EMBL/GenBank/DDBJ whole genome shotgun (WGS) entry which is preliminary data.</text>
</comment>
<feature type="chain" id="PRO_5042977884" description="DUF7908 domain-containing protein" evidence="1">
    <location>
        <begin position="16"/>
        <end position="183"/>
    </location>
</feature>
<dbReference type="Proteomes" id="UP001302745">
    <property type="component" value="Unassembled WGS sequence"/>
</dbReference>
<protein>
    <recommendedName>
        <fullName evidence="2">DUF7908 domain-containing protein</fullName>
    </recommendedName>
</protein>
<evidence type="ECO:0000259" key="2">
    <source>
        <dbReference type="Pfam" id="PF25485"/>
    </source>
</evidence>
<reference evidence="3" key="1">
    <citation type="journal article" date="2023" name="Mol. Phylogenet. Evol.">
        <title>Genome-scale phylogeny and comparative genomics of the fungal order Sordariales.</title>
        <authorList>
            <person name="Hensen N."/>
            <person name="Bonometti L."/>
            <person name="Westerberg I."/>
            <person name="Brannstrom I.O."/>
            <person name="Guillou S."/>
            <person name="Cros-Aarteil S."/>
            <person name="Calhoun S."/>
            <person name="Haridas S."/>
            <person name="Kuo A."/>
            <person name="Mondo S."/>
            <person name="Pangilinan J."/>
            <person name="Riley R."/>
            <person name="LaButti K."/>
            <person name="Andreopoulos B."/>
            <person name="Lipzen A."/>
            <person name="Chen C."/>
            <person name="Yan M."/>
            <person name="Daum C."/>
            <person name="Ng V."/>
            <person name="Clum A."/>
            <person name="Steindorff A."/>
            <person name="Ohm R.A."/>
            <person name="Martin F."/>
            <person name="Silar P."/>
            <person name="Natvig D.O."/>
            <person name="Lalanne C."/>
            <person name="Gautier V."/>
            <person name="Ament-Velasquez S.L."/>
            <person name="Kruys A."/>
            <person name="Hutchinson M.I."/>
            <person name="Powell A.J."/>
            <person name="Barry K."/>
            <person name="Miller A.N."/>
            <person name="Grigoriev I.V."/>
            <person name="Debuchy R."/>
            <person name="Gladieux P."/>
            <person name="Hiltunen Thoren M."/>
            <person name="Johannesson H."/>
        </authorList>
    </citation>
    <scope>NUCLEOTIDE SEQUENCE</scope>
    <source>
        <strain evidence="3">CBS 538.74</strain>
    </source>
</reference>
<evidence type="ECO:0000313" key="4">
    <source>
        <dbReference type="Proteomes" id="UP001302745"/>
    </source>
</evidence>
<name>A0AAN6VNP4_9PEZI</name>
<evidence type="ECO:0000313" key="3">
    <source>
        <dbReference type="EMBL" id="KAK4154504.1"/>
    </source>
</evidence>
<dbReference type="Pfam" id="PF25485">
    <property type="entry name" value="DUF7908"/>
    <property type="match status" value="1"/>
</dbReference>
<feature type="domain" description="DUF7908" evidence="2">
    <location>
        <begin position="40"/>
        <end position="175"/>
    </location>
</feature>
<reference evidence="3" key="2">
    <citation type="submission" date="2023-05" db="EMBL/GenBank/DDBJ databases">
        <authorList>
            <consortium name="Lawrence Berkeley National Laboratory"/>
            <person name="Steindorff A."/>
            <person name="Hensen N."/>
            <person name="Bonometti L."/>
            <person name="Westerberg I."/>
            <person name="Brannstrom I.O."/>
            <person name="Guillou S."/>
            <person name="Cros-Aarteil S."/>
            <person name="Calhoun S."/>
            <person name="Haridas S."/>
            <person name="Kuo A."/>
            <person name="Mondo S."/>
            <person name="Pangilinan J."/>
            <person name="Riley R."/>
            <person name="Labutti K."/>
            <person name="Andreopoulos B."/>
            <person name="Lipzen A."/>
            <person name="Chen C."/>
            <person name="Yanf M."/>
            <person name="Daum C."/>
            <person name="Ng V."/>
            <person name="Clum A."/>
            <person name="Ohm R."/>
            <person name="Martin F."/>
            <person name="Silar P."/>
            <person name="Natvig D."/>
            <person name="Lalanne C."/>
            <person name="Gautier V."/>
            <person name="Ament-Velasquez S.L."/>
            <person name="Kruys A."/>
            <person name="Hutchinson M.I."/>
            <person name="Powell A.J."/>
            <person name="Barry K."/>
            <person name="Miller A.N."/>
            <person name="Grigoriev I.V."/>
            <person name="Debuchy R."/>
            <person name="Gladieux P."/>
            <person name="Thoren M.H."/>
            <person name="Johannesson H."/>
        </authorList>
    </citation>
    <scope>NUCLEOTIDE SEQUENCE</scope>
    <source>
        <strain evidence="3">CBS 538.74</strain>
    </source>
</reference>
<sequence>MKLVLFAALFGTALSAPSCPAVVPRAASVPSPTTLQNGAYWIRAVVAPNYHKYLQTIPANVAGKAVIQSHTTAGQFNIVDGQLVNLVSDPPLYMSVEEPADKANPPRTLATSFKETRSTFGTFAWQGDALTWSAPDVKRQNVGAWLVCANQELFINTGAYAYQTPAGCADQTIHFYNDKTANN</sequence>
<proteinExistence type="predicted"/>
<feature type="signal peptide" evidence="1">
    <location>
        <begin position="1"/>
        <end position="15"/>
    </location>
</feature>